<proteinExistence type="predicted"/>
<sequence length="516" mass="56576">MIDMTSWPELDVDVLDDVALDPANIRLEMPVNAPQPDIMRDIFVNGDAFSLVEGIVKVGYLTHETPIVLDRDGGTFVVEGNRRLAALKAIQNPYLIPEYQARITTLTKDFSGRDNLRVIRVKKAPDQDLANRVIAAIHTSNIRSPWKPPRQAAFFQAQVDAGKTLQVLLEEYPLSSVRRYVRASQLLNKFKNVPYRDPQLSDYIHSAKFPTSTLARIYESAEFNRILGIEMRPNGSIRTSTTDARFNRLATLIIQGMCDGDLTARTMPKTSSKTFTDLMNKIQQIVNEPGRGGASEQANNGKAEPRDGGHGNKGTGDQSNDDGATGSPGGGATGVSNSPAGSGQPGNGSGGEPQSGTGNGAPQADPTRKPNSVRLDPHGLSVPQSFPVAIHKIFAELIEIHVQKYPNAVMDLLRTFLEKVIKAYAREGDYKIVPRNGNHVQLSDCLVWLNAHVGNLPNYKGLSSVINRIQSRDSRLYPTSAAYLNDINHNPDMHATPGDAHELWEAMISLMRLMLK</sequence>
<keyword evidence="3" id="KW-1185">Reference proteome</keyword>
<evidence type="ECO:0000256" key="1">
    <source>
        <dbReference type="SAM" id="MobiDB-lite"/>
    </source>
</evidence>
<dbReference type="RefSeq" id="WP_343979321.1">
    <property type="nucleotide sequence ID" value="NZ_BAAAJG010000011.1"/>
</dbReference>
<evidence type="ECO:0008006" key="4">
    <source>
        <dbReference type="Google" id="ProtNLM"/>
    </source>
</evidence>
<evidence type="ECO:0000313" key="3">
    <source>
        <dbReference type="Proteomes" id="UP001597145"/>
    </source>
</evidence>
<feature type="region of interest" description="Disordered" evidence="1">
    <location>
        <begin position="289"/>
        <end position="379"/>
    </location>
</feature>
<feature type="compositionally biased region" description="Gly residues" evidence="1">
    <location>
        <begin position="343"/>
        <end position="359"/>
    </location>
</feature>
<gene>
    <name evidence="2" type="ORF">ACFSCY_30260</name>
</gene>
<reference evidence="3" key="1">
    <citation type="journal article" date="2019" name="Int. J. Syst. Evol. Microbiol.">
        <title>The Global Catalogue of Microorganisms (GCM) 10K type strain sequencing project: providing services to taxonomists for standard genome sequencing and annotation.</title>
        <authorList>
            <consortium name="The Broad Institute Genomics Platform"/>
            <consortium name="The Broad Institute Genome Sequencing Center for Infectious Disease"/>
            <person name="Wu L."/>
            <person name="Ma J."/>
        </authorList>
    </citation>
    <scope>NUCLEOTIDE SEQUENCE [LARGE SCALE GENOMIC DNA]</scope>
    <source>
        <strain evidence="3">JCM 12165</strain>
    </source>
</reference>
<organism evidence="2 3">
    <name type="scientific">Pseudonocardia aurantiaca</name>
    <dbReference type="NCBI Taxonomy" id="75290"/>
    <lineage>
        <taxon>Bacteria</taxon>
        <taxon>Bacillati</taxon>
        <taxon>Actinomycetota</taxon>
        <taxon>Actinomycetes</taxon>
        <taxon>Pseudonocardiales</taxon>
        <taxon>Pseudonocardiaceae</taxon>
        <taxon>Pseudonocardia</taxon>
    </lineage>
</organism>
<dbReference type="Proteomes" id="UP001597145">
    <property type="component" value="Unassembled WGS sequence"/>
</dbReference>
<protein>
    <recommendedName>
        <fullName evidence="4">ParB/Sulfiredoxin domain-containing protein</fullName>
    </recommendedName>
</protein>
<evidence type="ECO:0000313" key="2">
    <source>
        <dbReference type="EMBL" id="MFD1533712.1"/>
    </source>
</evidence>
<name>A0ABW4FTQ0_9PSEU</name>
<accession>A0ABW4FTQ0</accession>
<dbReference type="EMBL" id="JBHUCP010000026">
    <property type="protein sequence ID" value="MFD1533712.1"/>
    <property type="molecule type" value="Genomic_DNA"/>
</dbReference>
<comment type="caution">
    <text evidence="2">The sequence shown here is derived from an EMBL/GenBank/DDBJ whole genome shotgun (WGS) entry which is preliminary data.</text>
</comment>